<dbReference type="Proteomes" id="UP000008522">
    <property type="component" value="Chromosome"/>
</dbReference>
<dbReference type="AlphaFoldDB" id="G0EJX7"/>
<gene>
    <name evidence="1" type="ordered locus">Bint_0617</name>
</gene>
<accession>G0EJX7</accession>
<dbReference type="EMBL" id="CP002874">
    <property type="protein sequence ID" value="AEM21246.1"/>
    <property type="molecule type" value="Genomic_DNA"/>
</dbReference>
<dbReference type="KEGG" id="bip:Bint_0617"/>
<dbReference type="Gene3D" id="3.30.750.24">
    <property type="entry name" value="STAS domain"/>
    <property type="match status" value="1"/>
</dbReference>
<dbReference type="HOGENOM" id="CLU_2010886_0_0_12"/>
<organism evidence="1 2">
    <name type="scientific">Brachyspira intermedia (strain ATCC 51140 / PWS/A)</name>
    <name type="common">Serpulina intermedia</name>
    <dbReference type="NCBI Taxonomy" id="1045858"/>
    <lineage>
        <taxon>Bacteria</taxon>
        <taxon>Pseudomonadati</taxon>
        <taxon>Spirochaetota</taxon>
        <taxon>Spirochaetia</taxon>
        <taxon>Brachyspirales</taxon>
        <taxon>Brachyspiraceae</taxon>
        <taxon>Brachyspira</taxon>
    </lineage>
</organism>
<keyword evidence="2" id="KW-1185">Reference proteome</keyword>
<evidence type="ECO:0000313" key="2">
    <source>
        <dbReference type="Proteomes" id="UP000008522"/>
    </source>
</evidence>
<name>G0EJX7_BRAIP</name>
<reference evidence="1 2" key="1">
    <citation type="journal article" date="2011" name="BMC Genomics">
        <title>Complete genome sequence of Brachyspira intermedia reveals unique genomic features in Brachyspira species and phage-mediated horizontal gene transfer.</title>
        <authorList>
            <person name="Hafstrom T."/>
            <person name="Jansson D.S."/>
            <person name="Segerman B."/>
        </authorList>
    </citation>
    <scope>NUCLEOTIDE SEQUENCE [LARGE SCALE GENOMIC DNA]</scope>
    <source>
        <strain evidence="2">ATCC 51140 / PWS/A</strain>
    </source>
</reference>
<protein>
    <recommendedName>
        <fullName evidence="3">STAS domain-containing protein</fullName>
    </recommendedName>
</protein>
<dbReference type="InterPro" id="IPR036513">
    <property type="entry name" value="STAS_dom_sf"/>
</dbReference>
<evidence type="ECO:0000313" key="1">
    <source>
        <dbReference type="EMBL" id="AEM21246.1"/>
    </source>
</evidence>
<proteinExistence type="predicted"/>
<dbReference type="SUPFAM" id="SSF52091">
    <property type="entry name" value="SpoIIaa-like"/>
    <property type="match status" value="1"/>
</dbReference>
<sequence length="142" mass="16660">MINLEKEEILYKSIKKGVIYGKNIIKNSIKEYYINNDKNIILIIEKDINASIYNELYNILNRLLENHAKNIIIHFRINIKYIISNAIYLMLEVQKVLEFRGGNLILTGLNEYSKWSLKSLEAHKKVKIHDDIQNAIKEIKAS</sequence>
<evidence type="ECO:0008006" key="3">
    <source>
        <dbReference type="Google" id="ProtNLM"/>
    </source>
</evidence>
<dbReference type="PATRIC" id="fig|1045858.4.peg.617"/>